<sequence>MREEDIPAFVEAVISTGCNITAIGDEYYTIGDLDLPEPLCYEVQEELSKITQTFGARDHLRLEIVAYLHSIGRSYIPHRDEAETASLRVLH</sequence>
<proteinExistence type="predicted"/>
<name>A0A176X282_AGRTU</name>
<dbReference type="EMBL" id="LXPS01000036">
    <property type="protein sequence ID" value="OAE40786.1"/>
    <property type="molecule type" value="Genomic_DNA"/>
</dbReference>
<evidence type="ECO:0000313" key="1">
    <source>
        <dbReference type="EMBL" id="OAE40786.1"/>
    </source>
</evidence>
<dbReference type="Proteomes" id="UP000077098">
    <property type="component" value="Unassembled WGS sequence"/>
</dbReference>
<reference evidence="1 2" key="1">
    <citation type="submission" date="2016-05" db="EMBL/GenBank/DDBJ databases">
        <authorList>
            <person name="Lavstsen T."/>
            <person name="Jespersen J.S."/>
        </authorList>
    </citation>
    <scope>NUCLEOTIDE SEQUENCE [LARGE SCALE GENOMIC DNA]</scope>
    <source>
        <strain evidence="1 2">KCJ1736</strain>
    </source>
</reference>
<comment type="caution">
    <text evidence="1">The sequence shown here is derived from an EMBL/GenBank/DDBJ whole genome shotgun (WGS) entry which is preliminary data.</text>
</comment>
<gene>
    <name evidence="1" type="ORF">A7J57_10535</name>
</gene>
<organism evidence="1 2">
    <name type="scientific">Agrobacterium tumefaciens</name>
    <dbReference type="NCBI Taxonomy" id="358"/>
    <lineage>
        <taxon>Bacteria</taxon>
        <taxon>Pseudomonadati</taxon>
        <taxon>Pseudomonadota</taxon>
        <taxon>Alphaproteobacteria</taxon>
        <taxon>Hyphomicrobiales</taxon>
        <taxon>Rhizobiaceae</taxon>
        <taxon>Rhizobium/Agrobacterium group</taxon>
        <taxon>Agrobacterium</taxon>
        <taxon>Agrobacterium tumefaciens complex</taxon>
    </lineage>
</organism>
<dbReference type="AlphaFoldDB" id="A0A176X282"/>
<protein>
    <submittedName>
        <fullName evidence="1">Uncharacterized protein</fullName>
    </submittedName>
</protein>
<accession>A0A176X282</accession>
<evidence type="ECO:0000313" key="2">
    <source>
        <dbReference type="Proteomes" id="UP000077098"/>
    </source>
</evidence>